<protein>
    <recommendedName>
        <fullName evidence="8">Carboxylesterase type B domain-containing protein</fullName>
    </recommendedName>
</protein>
<feature type="compositionally biased region" description="Low complexity" evidence="6">
    <location>
        <begin position="391"/>
        <end position="403"/>
    </location>
</feature>
<name>A0AAT9HA57_9ACTN</name>
<reference evidence="9" key="1">
    <citation type="submission" date="2024-06" db="EMBL/GenBank/DDBJ databases">
        <authorList>
            <consortium name="consrtm"/>
            <person name="Uemura M."/>
            <person name="Terahara T."/>
        </authorList>
    </citation>
    <scope>NUCLEOTIDE SEQUENCE</scope>
    <source>
        <strain evidence="9">KM77-8</strain>
    </source>
</reference>
<evidence type="ECO:0000313" key="9">
    <source>
        <dbReference type="EMBL" id="BFO14216.1"/>
    </source>
</evidence>
<keyword evidence="4 7" id="KW-1133">Transmembrane helix</keyword>
<gene>
    <name evidence="9" type="ORF">SHKM778_06040</name>
</gene>
<dbReference type="Gene3D" id="1.20.1250.20">
    <property type="entry name" value="MFS general substrate transporter like domains"/>
    <property type="match status" value="1"/>
</dbReference>
<evidence type="ECO:0000256" key="3">
    <source>
        <dbReference type="ARBA" id="ARBA00022692"/>
    </source>
</evidence>
<dbReference type="InterPro" id="IPR029058">
    <property type="entry name" value="AB_hydrolase_fold"/>
</dbReference>
<dbReference type="InterPro" id="IPR002018">
    <property type="entry name" value="CarbesteraseB"/>
</dbReference>
<feature type="compositionally biased region" description="Pro residues" evidence="6">
    <location>
        <begin position="334"/>
        <end position="356"/>
    </location>
</feature>
<dbReference type="PANTHER" id="PTHR23513">
    <property type="entry name" value="INTEGRAL MEMBRANE EFFLUX PROTEIN-RELATED"/>
    <property type="match status" value="1"/>
</dbReference>
<feature type="region of interest" description="Disordered" evidence="6">
    <location>
        <begin position="377"/>
        <end position="571"/>
    </location>
</feature>
<keyword evidence="3 7" id="KW-0812">Transmembrane</keyword>
<evidence type="ECO:0000256" key="6">
    <source>
        <dbReference type="SAM" id="MobiDB-lite"/>
    </source>
</evidence>
<evidence type="ECO:0000256" key="7">
    <source>
        <dbReference type="SAM" id="Phobius"/>
    </source>
</evidence>
<feature type="transmembrane region" description="Helical" evidence="7">
    <location>
        <begin position="244"/>
        <end position="263"/>
    </location>
</feature>
<feature type="transmembrane region" description="Helical" evidence="7">
    <location>
        <begin position="71"/>
        <end position="91"/>
    </location>
</feature>
<dbReference type="AlphaFoldDB" id="A0AAT9HA57"/>
<feature type="compositionally biased region" description="Basic residues" evidence="6">
    <location>
        <begin position="449"/>
        <end position="464"/>
    </location>
</feature>
<dbReference type="GO" id="GO:0005886">
    <property type="term" value="C:plasma membrane"/>
    <property type="evidence" value="ECO:0007669"/>
    <property type="project" value="UniProtKB-SubCell"/>
</dbReference>
<evidence type="ECO:0000256" key="4">
    <source>
        <dbReference type="ARBA" id="ARBA00022989"/>
    </source>
</evidence>
<evidence type="ECO:0000256" key="5">
    <source>
        <dbReference type="ARBA" id="ARBA00023136"/>
    </source>
</evidence>
<feature type="transmembrane region" description="Helical" evidence="7">
    <location>
        <begin position="300"/>
        <end position="318"/>
    </location>
</feature>
<proteinExistence type="predicted"/>
<evidence type="ECO:0000256" key="1">
    <source>
        <dbReference type="ARBA" id="ARBA00004651"/>
    </source>
</evidence>
<dbReference type="EMBL" id="AP035768">
    <property type="protein sequence ID" value="BFO14216.1"/>
    <property type="molecule type" value="Genomic_DNA"/>
</dbReference>
<feature type="compositionally biased region" description="Pro residues" evidence="6">
    <location>
        <begin position="561"/>
        <end position="571"/>
    </location>
</feature>
<feature type="transmembrane region" description="Helical" evidence="7">
    <location>
        <begin position="193"/>
        <end position="212"/>
    </location>
</feature>
<dbReference type="Gene3D" id="3.40.50.1820">
    <property type="entry name" value="alpha/beta hydrolase"/>
    <property type="match status" value="1"/>
</dbReference>
<feature type="region of interest" description="Disordered" evidence="6">
    <location>
        <begin position="334"/>
        <end position="364"/>
    </location>
</feature>
<sequence>MCALAFGAPTDALGGFFMPSDTSEPTTTYRALLGNREFAGLYVSFTLTVAASTLSGFALGTLVDARTGSPFLTAVSMHGATFATVLGAMTLMSVADGNRPRRTLVALQCVSLLGVAAQAIPGLPLAVRFALLLVLGFFQSLGTGTRMGLLAEVVPASAYVPARSLMNITSGGTAVLGYALGAVLLRYLSPQGVFATAAALTGAGLVVVATTVRERSIRPPRRPGLRQTWTTNTALLSRSGPRALLLNLWVPNGLIVGCEALFISYAPGHAGILLAAGSAGMLLGDLTVGRLLTAERRRRCAFALRLLLAAPYLLFVLHPPCRWRRPPCSWPVPVSPPPSPPGTAPGTDPRPGPRPGPGRRVGRPYDVAGIGAALAGGIAQHLTPPRRSPRSPRSPSPSRSSPAPSWPTPEASSGRGCASTTPGPVADRLLAGSPDPYACLHVETDSTRSHRRRSRPGRHGHHERGGRPGTPRAADGPSVVGTDKGAVRGTVTDIARVFQGIPYAAPPTGRHRWAPPRPPPGGTVRWTPPRPAPPAPRRASCPRPDPTPTTRTASPSTSRPRAPPLPDGPGP</sequence>
<organism evidence="9">
    <name type="scientific">Streptomyces haneummycinicus</name>
    <dbReference type="NCBI Taxonomy" id="3074435"/>
    <lineage>
        <taxon>Bacteria</taxon>
        <taxon>Bacillati</taxon>
        <taxon>Actinomycetota</taxon>
        <taxon>Actinomycetes</taxon>
        <taxon>Kitasatosporales</taxon>
        <taxon>Streptomycetaceae</taxon>
        <taxon>Streptomyces</taxon>
    </lineage>
</organism>
<feature type="transmembrane region" description="Helical" evidence="7">
    <location>
        <begin position="269"/>
        <end position="288"/>
    </location>
</feature>
<feature type="domain" description="Carboxylesterase type B" evidence="8">
    <location>
        <begin position="478"/>
        <end position="532"/>
    </location>
</feature>
<keyword evidence="5 7" id="KW-0472">Membrane</keyword>
<accession>A0AAT9HA57</accession>
<dbReference type="SUPFAM" id="SSF53474">
    <property type="entry name" value="alpha/beta-Hydrolases"/>
    <property type="match status" value="1"/>
</dbReference>
<dbReference type="SUPFAM" id="SSF103473">
    <property type="entry name" value="MFS general substrate transporter"/>
    <property type="match status" value="1"/>
</dbReference>
<feature type="compositionally biased region" description="Low complexity" evidence="6">
    <location>
        <begin position="537"/>
        <end position="560"/>
    </location>
</feature>
<reference evidence="9" key="2">
    <citation type="submission" date="2024-07" db="EMBL/GenBank/DDBJ databases">
        <title>Streptomyces haneummycinica sp. nov., a new antibiotic-producing actinobacterium isolated from marine sediment.</title>
        <authorList>
            <person name="Uemura M."/>
            <person name="Hamada M."/>
            <person name="Hirano S."/>
            <person name="Kobayashi K."/>
            <person name="Ohshiro T."/>
            <person name="Kobayashi T."/>
            <person name="Terahara T."/>
        </authorList>
    </citation>
    <scope>NUCLEOTIDE SEQUENCE</scope>
    <source>
        <strain evidence="9">KM77-8</strain>
    </source>
</reference>
<dbReference type="PANTHER" id="PTHR23513:SF11">
    <property type="entry name" value="STAPHYLOFERRIN A TRANSPORTER"/>
    <property type="match status" value="1"/>
</dbReference>
<dbReference type="InterPro" id="IPR036259">
    <property type="entry name" value="MFS_trans_sf"/>
</dbReference>
<comment type="subcellular location">
    <subcellularLocation>
        <location evidence="1">Cell membrane</location>
        <topology evidence="1">Multi-pass membrane protein</topology>
    </subcellularLocation>
</comment>
<evidence type="ECO:0000259" key="8">
    <source>
        <dbReference type="Pfam" id="PF00135"/>
    </source>
</evidence>
<feature type="transmembrane region" description="Helical" evidence="7">
    <location>
        <begin position="39"/>
        <end position="59"/>
    </location>
</feature>
<dbReference type="Pfam" id="PF00135">
    <property type="entry name" value="COesterase"/>
    <property type="match status" value="1"/>
</dbReference>
<keyword evidence="2" id="KW-1003">Cell membrane</keyword>
<evidence type="ECO:0000256" key="2">
    <source>
        <dbReference type="ARBA" id="ARBA00022475"/>
    </source>
</evidence>